<dbReference type="Pfam" id="PF06282">
    <property type="entry name" value="DUF1036"/>
    <property type="match status" value="1"/>
</dbReference>
<accession>A0A4R5F1P7</accession>
<gene>
    <name evidence="3" type="ORF">E1B25_03245</name>
</gene>
<dbReference type="AlphaFoldDB" id="A0A4R5F1P7"/>
<feature type="chain" id="PRO_5020636056" evidence="2">
    <location>
        <begin position="22"/>
        <end position="355"/>
    </location>
</feature>
<evidence type="ECO:0000313" key="3">
    <source>
        <dbReference type="EMBL" id="TDE41222.1"/>
    </source>
</evidence>
<feature type="signal peptide" evidence="2">
    <location>
        <begin position="1"/>
        <end position="21"/>
    </location>
</feature>
<dbReference type="EMBL" id="SMFP01000001">
    <property type="protein sequence ID" value="TDE41222.1"/>
    <property type="molecule type" value="Genomic_DNA"/>
</dbReference>
<feature type="region of interest" description="Disordered" evidence="1">
    <location>
        <begin position="136"/>
        <end position="160"/>
    </location>
</feature>
<reference evidence="3 4" key="1">
    <citation type="submission" date="2019-03" db="EMBL/GenBank/DDBJ databases">
        <authorList>
            <person name="Zhang S."/>
        </authorList>
    </citation>
    <scope>NUCLEOTIDE SEQUENCE [LARGE SCALE GENOMIC DNA]</scope>
    <source>
        <strain evidence="3 4">S4J41</strain>
    </source>
</reference>
<dbReference type="OrthoDB" id="9806840at2"/>
<protein>
    <submittedName>
        <fullName evidence="3">DUF1036 domain-containing protein</fullName>
    </submittedName>
</protein>
<evidence type="ECO:0000313" key="4">
    <source>
        <dbReference type="Proteomes" id="UP000294662"/>
    </source>
</evidence>
<keyword evidence="2" id="KW-0732">Signal</keyword>
<proteinExistence type="predicted"/>
<name>A0A4R5F1P7_9RHOB</name>
<organism evidence="3 4">
    <name type="scientific">Antarcticimicrobium sediminis</name>
    <dbReference type="NCBI Taxonomy" id="2546227"/>
    <lineage>
        <taxon>Bacteria</taxon>
        <taxon>Pseudomonadati</taxon>
        <taxon>Pseudomonadota</taxon>
        <taxon>Alphaproteobacteria</taxon>
        <taxon>Rhodobacterales</taxon>
        <taxon>Paracoccaceae</taxon>
        <taxon>Antarcticimicrobium</taxon>
    </lineage>
</organism>
<dbReference type="InterPro" id="IPR009380">
    <property type="entry name" value="DUF1036"/>
</dbReference>
<dbReference type="Proteomes" id="UP000294662">
    <property type="component" value="Unassembled WGS sequence"/>
</dbReference>
<keyword evidence="4" id="KW-1185">Reference proteome</keyword>
<sequence>MKGLIFAVALLGGLAPVAAVAGLDLCNEASARHSVAVGYKSGDQWISEGWWNLDPGSCVTPIAGDLKYRYFYYRAEASTRRFLAEGYEFCTQRAAFTIEGDTDCVDRGYVASEFAQIDTGDALDFTFSFTDAVSPQKADEAEPLPPETGLKTGPLAGGADTATTGTSAPGTWGEPYASGSAIFQDCVSETEAPFCSFHADGTKFYVYDDGRTPVGILQAMRSYLPGTPIEVQGDLEAIHDRSADIVLRHVSPRAYTYWDTTLSKLQGTWYSPEDPDSQFTIIGSELDNTYDGAYLGRDYLSMRDRCEFFDGHNLLVWTEEETGDLLCYSIEELGAFNMTLMYLPRGNFLHYRKLD</sequence>
<evidence type="ECO:0000256" key="1">
    <source>
        <dbReference type="SAM" id="MobiDB-lite"/>
    </source>
</evidence>
<dbReference type="RefSeq" id="WP_132827211.1">
    <property type="nucleotide sequence ID" value="NZ_SMFP01000001.1"/>
</dbReference>
<comment type="caution">
    <text evidence="3">The sequence shown here is derived from an EMBL/GenBank/DDBJ whole genome shotgun (WGS) entry which is preliminary data.</text>
</comment>
<evidence type="ECO:0000256" key="2">
    <source>
        <dbReference type="SAM" id="SignalP"/>
    </source>
</evidence>